<organism evidence="1 2">
    <name type="scientific">Trema orientale</name>
    <name type="common">Charcoal tree</name>
    <name type="synonym">Celtis orientalis</name>
    <dbReference type="NCBI Taxonomy" id="63057"/>
    <lineage>
        <taxon>Eukaryota</taxon>
        <taxon>Viridiplantae</taxon>
        <taxon>Streptophyta</taxon>
        <taxon>Embryophyta</taxon>
        <taxon>Tracheophyta</taxon>
        <taxon>Spermatophyta</taxon>
        <taxon>Magnoliopsida</taxon>
        <taxon>eudicotyledons</taxon>
        <taxon>Gunneridae</taxon>
        <taxon>Pentapetalae</taxon>
        <taxon>rosids</taxon>
        <taxon>fabids</taxon>
        <taxon>Rosales</taxon>
        <taxon>Cannabaceae</taxon>
        <taxon>Trema</taxon>
    </lineage>
</organism>
<proteinExistence type="predicted"/>
<accession>A0A2P5APS4</accession>
<dbReference type="OrthoDB" id="1937754at2759"/>
<dbReference type="Proteomes" id="UP000237000">
    <property type="component" value="Unassembled WGS sequence"/>
</dbReference>
<sequence>MIGNSKYLSITHTGSTCLHFNYHDHALKLLNVLRVPQNKRSLISISKLTAKNDVYVEFHSDFCVVKDNTIGSVLL</sequence>
<keyword evidence="2" id="KW-1185">Reference proteome</keyword>
<dbReference type="EMBL" id="JXTC01000750">
    <property type="protein sequence ID" value="PON38510.1"/>
    <property type="molecule type" value="Genomic_DNA"/>
</dbReference>
<dbReference type="AlphaFoldDB" id="A0A2P5APS4"/>
<reference evidence="2" key="1">
    <citation type="submission" date="2016-06" db="EMBL/GenBank/DDBJ databases">
        <title>Parallel loss of symbiosis genes in relatives of nitrogen-fixing non-legume Parasponia.</title>
        <authorList>
            <person name="Van Velzen R."/>
            <person name="Holmer R."/>
            <person name="Bu F."/>
            <person name="Rutten L."/>
            <person name="Van Zeijl A."/>
            <person name="Liu W."/>
            <person name="Santuari L."/>
            <person name="Cao Q."/>
            <person name="Sharma T."/>
            <person name="Shen D."/>
            <person name="Roswanjaya Y."/>
            <person name="Wardhani T."/>
            <person name="Kalhor M.S."/>
            <person name="Jansen J."/>
            <person name="Van den Hoogen J."/>
            <person name="Gungor B."/>
            <person name="Hartog M."/>
            <person name="Hontelez J."/>
            <person name="Verver J."/>
            <person name="Yang W.-C."/>
            <person name="Schijlen E."/>
            <person name="Repin R."/>
            <person name="Schilthuizen M."/>
            <person name="Schranz E."/>
            <person name="Heidstra R."/>
            <person name="Miyata K."/>
            <person name="Fedorova E."/>
            <person name="Kohlen W."/>
            <person name="Bisseling T."/>
            <person name="Smit S."/>
            <person name="Geurts R."/>
        </authorList>
    </citation>
    <scope>NUCLEOTIDE SEQUENCE [LARGE SCALE GENOMIC DNA]</scope>
    <source>
        <strain evidence="2">cv. RG33-2</strain>
    </source>
</reference>
<protein>
    <submittedName>
        <fullName evidence="1">Uncharacterized protein</fullName>
    </submittedName>
</protein>
<dbReference type="InParanoid" id="A0A2P5APS4"/>
<comment type="caution">
    <text evidence="1">The sequence shown here is derived from an EMBL/GenBank/DDBJ whole genome shotgun (WGS) entry which is preliminary data.</text>
</comment>
<name>A0A2P5APS4_TREOI</name>
<evidence type="ECO:0000313" key="2">
    <source>
        <dbReference type="Proteomes" id="UP000237000"/>
    </source>
</evidence>
<gene>
    <name evidence="1" type="ORF">TorRG33x02_344860</name>
</gene>
<evidence type="ECO:0000313" key="1">
    <source>
        <dbReference type="EMBL" id="PON38510.1"/>
    </source>
</evidence>